<dbReference type="GeneID" id="18238212"/>
<dbReference type="PANTHER" id="PTHR31283:SF5">
    <property type="entry name" value="EKC_KEOPS COMPLEX SUBUNIT LAGE3"/>
    <property type="match status" value="1"/>
</dbReference>
<dbReference type="InterPro" id="IPR015419">
    <property type="entry name" value="CTAG/Pcc1"/>
</dbReference>
<evidence type="ECO:0000256" key="5">
    <source>
        <dbReference type="ARBA" id="ARBA00022694"/>
    </source>
</evidence>
<keyword evidence="5" id="KW-0819">tRNA processing</keyword>
<reference evidence="7 8" key="1">
    <citation type="submission" date="2009-12" db="EMBL/GenBank/DDBJ databases">
        <title>The draft genome of Batrachochytrium dendrobatidis.</title>
        <authorList>
            <consortium name="US DOE Joint Genome Institute (JGI-PGF)"/>
            <person name="Kuo A."/>
            <person name="Salamov A."/>
            <person name="Schmutz J."/>
            <person name="Lucas S."/>
            <person name="Pitluck S."/>
            <person name="Rosenblum E."/>
            <person name="Stajich J."/>
            <person name="Eisen M."/>
            <person name="Grigoriev I.V."/>
        </authorList>
    </citation>
    <scope>NUCLEOTIDE SEQUENCE [LARGE SCALE GENOMIC DNA]</scope>
    <source>
        <strain evidence="8">JAM81 / FGSC 10211</strain>
    </source>
</reference>
<keyword evidence="6" id="KW-0539">Nucleus</keyword>
<sequence>MTCNECDLKTSFAGLSQILNALHSILIPIFRTLNIPFGSSKFADVAAQVLSVDNELQQSMVQRSISTHNSELIVAFTSPSLKMLRTSVSSFFDMASLVARTIAEFGDDTETMIQPRA</sequence>
<evidence type="ECO:0000256" key="2">
    <source>
        <dbReference type="ARBA" id="ARBA00004496"/>
    </source>
</evidence>
<dbReference type="Gene3D" id="3.30.310.50">
    <property type="entry name" value="Alpha-D-phosphohexomutase, C-terminal domain"/>
    <property type="match status" value="1"/>
</dbReference>
<dbReference type="PANTHER" id="PTHR31283">
    <property type="entry name" value="EKC/KEOPS COMPLEX SUBUNIT PCC1 FAMILY MEMBER"/>
    <property type="match status" value="1"/>
</dbReference>
<keyword evidence="8" id="KW-1185">Reference proteome</keyword>
<dbReference type="GO" id="GO:0005634">
    <property type="term" value="C:nucleus"/>
    <property type="evidence" value="ECO:0007669"/>
    <property type="project" value="UniProtKB-SubCell"/>
</dbReference>
<dbReference type="GO" id="GO:0000408">
    <property type="term" value="C:EKC/KEOPS complex"/>
    <property type="evidence" value="ECO:0000318"/>
    <property type="project" value="GO_Central"/>
</dbReference>
<comment type="similarity">
    <text evidence="3">Belongs to the CTAG/PCC1 family.</text>
</comment>
<comment type="subcellular location">
    <subcellularLocation>
        <location evidence="2">Cytoplasm</location>
    </subcellularLocation>
    <subcellularLocation>
        <location evidence="1">Nucleus</location>
    </subcellularLocation>
</comment>
<dbReference type="AlphaFoldDB" id="F4NZ21"/>
<evidence type="ECO:0000313" key="7">
    <source>
        <dbReference type="EMBL" id="EGF82126.1"/>
    </source>
</evidence>
<dbReference type="FunFam" id="3.30.310.50:FF:000005">
    <property type="entry name" value="L antigen family member 3"/>
    <property type="match status" value="1"/>
</dbReference>
<gene>
    <name evidence="7" type="ORF">BATDEDRAFT_23446</name>
</gene>
<evidence type="ECO:0000256" key="6">
    <source>
        <dbReference type="ARBA" id="ARBA00023242"/>
    </source>
</evidence>
<dbReference type="InParanoid" id="F4NZ21"/>
<dbReference type="GO" id="GO:0008033">
    <property type="term" value="P:tRNA processing"/>
    <property type="evidence" value="ECO:0007669"/>
    <property type="project" value="UniProtKB-KW"/>
</dbReference>
<dbReference type="FunCoup" id="F4NZ21">
    <property type="interactions" value="6"/>
</dbReference>
<organism evidence="7 8">
    <name type="scientific">Batrachochytrium dendrobatidis (strain JAM81 / FGSC 10211)</name>
    <name type="common">Frog chytrid fungus</name>
    <dbReference type="NCBI Taxonomy" id="684364"/>
    <lineage>
        <taxon>Eukaryota</taxon>
        <taxon>Fungi</taxon>
        <taxon>Fungi incertae sedis</taxon>
        <taxon>Chytridiomycota</taxon>
        <taxon>Chytridiomycota incertae sedis</taxon>
        <taxon>Chytridiomycetes</taxon>
        <taxon>Rhizophydiales</taxon>
        <taxon>Rhizophydiales incertae sedis</taxon>
        <taxon>Batrachochytrium</taxon>
    </lineage>
</organism>
<evidence type="ECO:0000313" key="8">
    <source>
        <dbReference type="Proteomes" id="UP000007241"/>
    </source>
</evidence>
<dbReference type="OMA" id="HAKIAYR"/>
<proteinExistence type="inferred from homology"/>
<evidence type="ECO:0000256" key="4">
    <source>
        <dbReference type="ARBA" id="ARBA00022490"/>
    </source>
</evidence>
<dbReference type="Proteomes" id="UP000007241">
    <property type="component" value="Unassembled WGS sequence"/>
</dbReference>
<dbReference type="OrthoDB" id="10025739at2759"/>
<dbReference type="GO" id="GO:0005737">
    <property type="term" value="C:cytoplasm"/>
    <property type="evidence" value="ECO:0007669"/>
    <property type="project" value="UniProtKB-SubCell"/>
</dbReference>
<keyword evidence="4" id="KW-0963">Cytoplasm</keyword>
<dbReference type="Pfam" id="PF09341">
    <property type="entry name" value="Pcc1"/>
    <property type="match status" value="1"/>
</dbReference>
<accession>F4NZ21</accession>
<protein>
    <submittedName>
        <fullName evidence="7">Uncharacterized protein</fullName>
    </submittedName>
</protein>
<dbReference type="STRING" id="684364.F4NZ21"/>
<dbReference type="GO" id="GO:0070525">
    <property type="term" value="P:tRNA threonylcarbamoyladenosine metabolic process"/>
    <property type="evidence" value="ECO:0000318"/>
    <property type="project" value="GO_Central"/>
</dbReference>
<dbReference type="HOGENOM" id="CLU_2084406_0_0_1"/>
<dbReference type="EMBL" id="GL882881">
    <property type="protein sequence ID" value="EGF82126.1"/>
    <property type="molecule type" value="Genomic_DNA"/>
</dbReference>
<name>F4NZ21_BATDJ</name>
<dbReference type="RefSeq" id="XP_006677281.1">
    <property type="nucleotide sequence ID" value="XM_006677218.1"/>
</dbReference>
<evidence type="ECO:0000256" key="1">
    <source>
        <dbReference type="ARBA" id="ARBA00004123"/>
    </source>
</evidence>
<evidence type="ECO:0000256" key="3">
    <source>
        <dbReference type="ARBA" id="ARBA00007073"/>
    </source>
</evidence>